<dbReference type="SUPFAM" id="SSF55785">
    <property type="entry name" value="PYP-like sensor domain (PAS domain)"/>
    <property type="match status" value="2"/>
</dbReference>
<dbReference type="InterPro" id="IPR003661">
    <property type="entry name" value="HisK_dim/P_dom"/>
</dbReference>
<dbReference type="Pfam" id="PF13426">
    <property type="entry name" value="PAS_9"/>
    <property type="match status" value="2"/>
</dbReference>
<evidence type="ECO:0000256" key="5">
    <source>
        <dbReference type="ARBA" id="ARBA00022777"/>
    </source>
</evidence>
<dbReference type="SUPFAM" id="SSF47384">
    <property type="entry name" value="Homodimeric domain of signal transducing histidine kinase"/>
    <property type="match status" value="1"/>
</dbReference>
<dbReference type="PROSITE" id="PS50113">
    <property type="entry name" value="PAC"/>
    <property type="match status" value="2"/>
</dbReference>
<evidence type="ECO:0000256" key="4">
    <source>
        <dbReference type="ARBA" id="ARBA00022679"/>
    </source>
</evidence>
<dbReference type="Gene3D" id="1.10.287.130">
    <property type="match status" value="1"/>
</dbReference>
<dbReference type="RefSeq" id="WP_128390230.1">
    <property type="nucleotide sequence ID" value="NZ_SBII01000008.1"/>
</dbReference>
<comment type="catalytic activity">
    <reaction evidence="1">
        <text>ATP + protein L-histidine = ADP + protein N-phospho-L-histidine.</text>
        <dbReference type="EC" id="2.7.13.3"/>
    </reaction>
</comment>
<name>A0A444H8W3_9FLAO</name>
<dbReference type="PANTHER" id="PTHR43304:SF1">
    <property type="entry name" value="PAC DOMAIN-CONTAINING PROTEIN"/>
    <property type="match status" value="1"/>
</dbReference>
<dbReference type="Pfam" id="PF00512">
    <property type="entry name" value="HisKA"/>
    <property type="match status" value="1"/>
</dbReference>
<keyword evidence="5 9" id="KW-0418">Kinase</keyword>
<dbReference type="Gene3D" id="3.30.565.10">
    <property type="entry name" value="Histidine kinase-like ATPase, C-terminal domain"/>
    <property type="match status" value="1"/>
</dbReference>
<dbReference type="SMART" id="SM00086">
    <property type="entry name" value="PAC"/>
    <property type="match status" value="2"/>
</dbReference>
<dbReference type="Proteomes" id="UP000287527">
    <property type="component" value="Unassembled WGS sequence"/>
</dbReference>
<dbReference type="NCBIfam" id="TIGR00229">
    <property type="entry name" value="sensory_box"/>
    <property type="match status" value="2"/>
</dbReference>
<dbReference type="GO" id="GO:0000155">
    <property type="term" value="F:phosphorelay sensor kinase activity"/>
    <property type="evidence" value="ECO:0007669"/>
    <property type="project" value="InterPro"/>
</dbReference>
<dbReference type="InterPro" id="IPR005467">
    <property type="entry name" value="His_kinase_dom"/>
</dbReference>
<feature type="domain" description="PAC" evidence="8">
    <location>
        <begin position="220"/>
        <end position="272"/>
    </location>
</feature>
<dbReference type="InterPro" id="IPR004358">
    <property type="entry name" value="Sig_transdc_His_kin-like_C"/>
</dbReference>
<dbReference type="OrthoDB" id="9781208at2"/>
<dbReference type="InterPro" id="IPR001610">
    <property type="entry name" value="PAC"/>
</dbReference>
<dbReference type="PRINTS" id="PR00344">
    <property type="entry name" value="BCTRLSENSOR"/>
</dbReference>
<dbReference type="EC" id="2.7.13.3" evidence="2"/>
<evidence type="ECO:0000259" key="8">
    <source>
        <dbReference type="PROSITE" id="PS50113"/>
    </source>
</evidence>
<keyword evidence="4" id="KW-0808">Transferase</keyword>
<evidence type="ECO:0000259" key="6">
    <source>
        <dbReference type="PROSITE" id="PS50109"/>
    </source>
</evidence>
<proteinExistence type="predicted"/>
<dbReference type="Pfam" id="PF02518">
    <property type="entry name" value="HATPase_c"/>
    <property type="match status" value="1"/>
</dbReference>
<dbReference type="SUPFAM" id="SSF55874">
    <property type="entry name" value="ATPase domain of HSP90 chaperone/DNA topoisomerase II/histidine kinase"/>
    <property type="match status" value="1"/>
</dbReference>
<dbReference type="SMART" id="SM00387">
    <property type="entry name" value="HATPase_c"/>
    <property type="match status" value="1"/>
</dbReference>
<accession>A0A444H8W3</accession>
<dbReference type="PANTHER" id="PTHR43304">
    <property type="entry name" value="PHYTOCHROME-LIKE PROTEIN CPH1"/>
    <property type="match status" value="1"/>
</dbReference>
<dbReference type="AlphaFoldDB" id="A0A444H8W3"/>
<evidence type="ECO:0000256" key="3">
    <source>
        <dbReference type="ARBA" id="ARBA00022553"/>
    </source>
</evidence>
<dbReference type="InterPro" id="IPR000700">
    <property type="entry name" value="PAS-assoc_C"/>
</dbReference>
<evidence type="ECO:0000256" key="1">
    <source>
        <dbReference type="ARBA" id="ARBA00000085"/>
    </source>
</evidence>
<organism evidence="9 10">
    <name type="scientific">Flavobacterium cerinum</name>
    <dbReference type="NCBI Taxonomy" id="2502784"/>
    <lineage>
        <taxon>Bacteria</taxon>
        <taxon>Pseudomonadati</taxon>
        <taxon>Bacteroidota</taxon>
        <taxon>Flavobacteriia</taxon>
        <taxon>Flavobacteriales</taxon>
        <taxon>Flavobacteriaceae</taxon>
        <taxon>Flavobacterium</taxon>
    </lineage>
</organism>
<dbReference type="Gene3D" id="3.30.450.20">
    <property type="entry name" value="PAS domain"/>
    <property type="match status" value="2"/>
</dbReference>
<keyword evidence="10" id="KW-1185">Reference proteome</keyword>
<keyword evidence="3" id="KW-0597">Phosphoprotein</keyword>
<gene>
    <name evidence="9" type="ORF">EPI11_12070</name>
</gene>
<dbReference type="InterPro" id="IPR003594">
    <property type="entry name" value="HATPase_dom"/>
</dbReference>
<dbReference type="CDD" id="cd00082">
    <property type="entry name" value="HisKA"/>
    <property type="match status" value="1"/>
</dbReference>
<evidence type="ECO:0000313" key="9">
    <source>
        <dbReference type="EMBL" id="RWW99681.1"/>
    </source>
</evidence>
<comment type="caution">
    <text evidence="9">The sequence shown here is derived from an EMBL/GenBank/DDBJ whole genome shotgun (WGS) entry which is preliminary data.</text>
</comment>
<dbReference type="EMBL" id="SBII01000008">
    <property type="protein sequence ID" value="RWW99681.1"/>
    <property type="molecule type" value="Genomic_DNA"/>
</dbReference>
<dbReference type="CDD" id="cd00130">
    <property type="entry name" value="PAS"/>
    <property type="match status" value="2"/>
</dbReference>
<dbReference type="PROSITE" id="PS50109">
    <property type="entry name" value="HIS_KIN"/>
    <property type="match status" value="1"/>
</dbReference>
<dbReference type="SMART" id="SM00091">
    <property type="entry name" value="PAS"/>
    <property type="match status" value="2"/>
</dbReference>
<dbReference type="InterPro" id="IPR035965">
    <property type="entry name" value="PAS-like_dom_sf"/>
</dbReference>
<feature type="domain" description="PAC" evidence="8">
    <location>
        <begin position="88"/>
        <end position="140"/>
    </location>
</feature>
<sequence>MNSAQNATCKDSFNKDLIKDLPIAIYSCSPKGEITFYNPAATALWGREPQTDKDLWCGSWKIYNTQGALLQPEEYPTALSLNKDLSYINKEIIIERLDGSRVTVESRPAPITNNEGTITGIVNVLVDITEKRKNELLSQQLEKKVEDRYYSMVGEVHDYAILLLDREGHVLNWNKGAESIKGYTEKEIIGRNIRIFYPEEDRSNKVPESLIKTAIKHGRSMHEGWQVRKDGTKFWSSIVITPLRDDESGIIGFSKVSRDLTERKIAEDQLKNYALDIEFRNKQLEEYAYIASHDLQEPLRKIQIFGEMLENNLDNREAMLHYTEKINSSARRMTTLIKDVLKYSQLSRTEDLFEVTNLNVILQNVLEDFDLLIEQQNVTIVGTPLPTIKGIPIQLHQLFSNLISNAIKFRSPKPVIEIFTQKPSAEDIEMHQILNKGVPYTKIIFKDNGLGFEQQYGDQVFKMFKRLSNTSGTGIGLALCKKIVENHHGTITVTSEPGIGTAFCLFIPLV</sequence>
<feature type="domain" description="PAS" evidence="7">
    <location>
        <begin position="146"/>
        <end position="218"/>
    </location>
</feature>
<dbReference type="InterPro" id="IPR036097">
    <property type="entry name" value="HisK_dim/P_sf"/>
</dbReference>
<dbReference type="PROSITE" id="PS50112">
    <property type="entry name" value="PAS"/>
    <property type="match status" value="1"/>
</dbReference>
<evidence type="ECO:0000256" key="2">
    <source>
        <dbReference type="ARBA" id="ARBA00012438"/>
    </source>
</evidence>
<dbReference type="InterPro" id="IPR036890">
    <property type="entry name" value="HATPase_C_sf"/>
</dbReference>
<feature type="domain" description="Histidine kinase" evidence="6">
    <location>
        <begin position="290"/>
        <end position="510"/>
    </location>
</feature>
<dbReference type="InterPro" id="IPR052162">
    <property type="entry name" value="Sensor_kinase/Photoreceptor"/>
</dbReference>
<evidence type="ECO:0000313" key="10">
    <source>
        <dbReference type="Proteomes" id="UP000287527"/>
    </source>
</evidence>
<dbReference type="SMART" id="SM00388">
    <property type="entry name" value="HisKA"/>
    <property type="match status" value="1"/>
</dbReference>
<reference evidence="9 10" key="1">
    <citation type="submission" date="2019-01" db="EMBL/GenBank/DDBJ databases">
        <title>Flavobacterium sp. nov.,isolated from freshwater.</title>
        <authorList>
            <person name="Zhang R."/>
            <person name="Du Z.-J."/>
        </authorList>
    </citation>
    <scope>NUCLEOTIDE SEQUENCE [LARGE SCALE GENOMIC DNA]</scope>
    <source>
        <strain evidence="9 10">1E403</strain>
    </source>
</reference>
<protein>
    <recommendedName>
        <fullName evidence="2">histidine kinase</fullName>
        <ecNumber evidence="2">2.7.13.3</ecNumber>
    </recommendedName>
</protein>
<evidence type="ECO:0000259" key="7">
    <source>
        <dbReference type="PROSITE" id="PS50112"/>
    </source>
</evidence>
<dbReference type="InterPro" id="IPR000014">
    <property type="entry name" value="PAS"/>
</dbReference>